<dbReference type="Gene3D" id="3.40.605.10">
    <property type="entry name" value="Aldehyde Dehydrogenase, Chain A, domain 1"/>
    <property type="match status" value="1"/>
</dbReference>
<dbReference type="InterPro" id="IPR016161">
    <property type="entry name" value="Ald_DH/histidinol_DH"/>
</dbReference>
<sequence>MNPDKKFLVELQRQYFNSGSPTELKHRKKALQTLRKILTTDVDELLEAIEADLRRQKGVSHAFEIANAIVEINYYLENLDEWAAPTYVEKTLTSALDTPMIIKESKGVVLLIGPWNYPA</sequence>
<evidence type="ECO:0000256" key="2">
    <source>
        <dbReference type="ARBA" id="ARBA00023002"/>
    </source>
</evidence>
<organism evidence="4 5">
    <name type="scientific">Panagrolaimus superbus</name>
    <dbReference type="NCBI Taxonomy" id="310955"/>
    <lineage>
        <taxon>Eukaryota</taxon>
        <taxon>Metazoa</taxon>
        <taxon>Ecdysozoa</taxon>
        <taxon>Nematoda</taxon>
        <taxon>Chromadorea</taxon>
        <taxon>Rhabditida</taxon>
        <taxon>Tylenchina</taxon>
        <taxon>Panagrolaimomorpha</taxon>
        <taxon>Panagrolaimoidea</taxon>
        <taxon>Panagrolaimidae</taxon>
        <taxon>Panagrolaimus</taxon>
    </lineage>
</organism>
<name>A0A914YLT3_9BILA</name>
<dbReference type="Proteomes" id="UP000887577">
    <property type="component" value="Unplaced"/>
</dbReference>
<dbReference type="InterPro" id="IPR015590">
    <property type="entry name" value="Aldehyde_DH_dom"/>
</dbReference>
<keyword evidence="2" id="KW-0560">Oxidoreductase</keyword>
<dbReference type="GO" id="GO:0004029">
    <property type="term" value="F:aldehyde dehydrogenase (NAD+) activity"/>
    <property type="evidence" value="ECO:0007669"/>
    <property type="project" value="TreeGrafter"/>
</dbReference>
<protein>
    <submittedName>
        <fullName evidence="5">Aldehyde dehydrogenase domain-containing protein</fullName>
    </submittedName>
</protein>
<dbReference type="WBParaSite" id="PSU_v2.g20323.t1">
    <property type="protein sequence ID" value="PSU_v2.g20323.t1"/>
    <property type="gene ID" value="PSU_v2.g20323"/>
</dbReference>
<evidence type="ECO:0000313" key="5">
    <source>
        <dbReference type="WBParaSite" id="PSU_v2.g20323.t1"/>
    </source>
</evidence>
<evidence type="ECO:0000259" key="3">
    <source>
        <dbReference type="Pfam" id="PF00171"/>
    </source>
</evidence>
<dbReference type="GO" id="GO:0005737">
    <property type="term" value="C:cytoplasm"/>
    <property type="evidence" value="ECO:0007669"/>
    <property type="project" value="TreeGrafter"/>
</dbReference>
<evidence type="ECO:0000256" key="1">
    <source>
        <dbReference type="ARBA" id="ARBA00009986"/>
    </source>
</evidence>
<keyword evidence="4" id="KW-1185">Reference proteome</keyword>
<dbReference type="SUPFAM" id="SSF53720">
    <property type="entry name" value="ALDH-like"/>
    <property type="match status" value="1"/>
</dbReference>
<dbReference type="GO" id="GO:0006081">
    <property type="term" value="P:aldehyde metabolic process"/>
    <property type="evidence" value="ECO:0007669"/>
    <property type="project" value="InterPro"/>
</dbReference>
<dbReference type="PANTHER" id="PTHR43570:SF16">
    <property type="entry name" value="ALDEHYDE DEHYDROGENASE TYPE III, ISOFORM Q"/>
    <property type="match status" value="1"/>
</dbReference>
<dbReference type="PANTHER" id="PTHR43570">
    <property type="entry name" value="ALDEHYDE DEHYDROGENASE"/>
    <property type="match status" value="1"/>
</dbReference>
<reference evidence="5" key="1">
    <citation type="submission" date="2022-11" db="UniProtKB">
        <authorList>
            <consortium name="WormBaseParasite"/>
        </authorList>
    </citation>
    <scope>IDENTIFICATION</scope>
</reference>
<dbReference type="InterPro" id="IPR016162">
    <property type="entry name" value="Ald_DH_N"/>
</dbReference>
<dbReference type="Pfam" id="PF00171">
    <property type="entry name" value="Aldedh"/>
    <property type="match status" value="1"/>
</dbReference>
<feature type="domain" description="Aldehyde dehydrogenase" evidence="3">
    <location>
        <begin position="15"/>
        <end position="119"/>
    </location>
</feature>
<proteinExistence type="inferred from homology"/>
<evidence type="ECO:0000313" key="4">
    <source>
        <dbReference type="Proteomes" id="UP000887577"/>
    </source>
</evidence>
<dbReference type="InterPro" id="IPR012394">
    <property type="entry name" value="Aldehyde_DH_NAD(P)"/>
</dbReference>
<comment type="similarity">
    <text evidence="1">Belongs to the aldehyde dehydrogenase family.</text>
</comment>
<dbReference type="AlphaFoldDB" id="A0A914YLT3"/>
<accession>A0A914YLT3</accession>